<dbReference type="Proteomes" id="UP000239494">
    <property type="component" value="Unassembled WGS sequence"/>
</dbReference>
<reference evidence="1 2" key="1">
    <citation type="submission" date="2018-03" db="EMBL/GenBank/DDBJ databases">
        <title>Genomic Encyclopedia of Archaeal and Bacterial Type Strains, Phase II (KMG-II): from individual species to whole genera.</title>
        <authorList>
            <person name="Goeker M."/>
        </authorList>
    </citation>
    <scope>NUCLEOTIDE SEQUENCE [LARGE SCALE GENOMIC DNA]</scope>
    <source>
        <strain evidence="1 2">DSM 44720</strain>
    </source>
</reference>
<dbReference type="Gene3D" id="3.30.70.1230">
    <property type="entry name" value="Nucleotide cyclase"/>
    <property type="match status" value="1"/>
</dbReference>
<dbReference type="InterPro" id="IPR029787">
    <property type="entry name" value="Nucleotide_cyclase"/>
</dbReference>
<name>A0A2T0SLG7_9PSEU</name>
<dbReference type="OrthoDB" id="3482507at2"/>
<dbReference type="EMBL" id="PVTF01000017">
    <property type="protein sequence ID" value="PRY34257.1"/>
    <property type="molecule type" value="Genomic_DNA"/>
</dbReference>
<evidence type="ECO:0000313" key="2">
    <source>
        <dbReference type="Proteomes" id="UP000239494"/>
    </source>
</evidence>
<accession>A0A2T0SLG7</accession>
<protein>
    <submittedName>
        <fullName evidence="1">Class 3 adenylate cyclase</fullName>
    </submittedName>
</protein>
<dbReference type="SUPFAM" id="SSF55073">
    <property type="entry name" value="Nucleotide cyclase"/>
    <property type="match status" value="1"/>
</dbReference>
<dbReference type="AlphaFoldDB" id="A0A2T0SLG7"/>
<evidence type="ECO:0000313" key="1">
    <source>
        <dbReference type="EMBL" id="PRY34257.1"/>
    </source>
</evidence>
<keyword evidence="2" id="KW-1185">Reference proteome</keyword>
<gene>
    <name evidence="1" type="ORF">CLV43_11730</name>
</gene>
<comment type="caution">
    <text evidence="1">The sequence shown here is derived from an EMBL/GenBank/DDBJ whole genome shotgun (WGS) entry which is preliminary data.</text>
</comment>
<dbReference type="RefSeq" id="WP_106194981.1">
    <property type="nucleotide sequence ID" value="NZ_PVTF01000017.1"/>
</dbReference>
<organism evidence="1 2">
    <name type="scientific">Umezawaea tangerina</name>
    <dbReference type="NCBI Taxonomy" id="84725"/>
    <lineage>
        <taxon>Bacteria</taxon>
        <taxon>Bacillati</taxon>
        <taxon>Actinomycetota</taxon>
        <taxon>Actinomycetes</taxon>
        <taxon>Pseudonocardiales</taxon>
        <taxon>Pseudonocardiaceae</taxon>
        <taxon>Umezawaea</taxon>
    </lineage>
</organism>
<sequence>MDLEPVSRTILVVDIEKSSDRTDPEKAALRSALYGVLHGALDAAGLTADRRRIDDTGDGVLVVADSEVLPMLDPFLDDAVEALARHNALVSPTEWLRLRFAVHFGLVARDGQGWVGDDVTTTFRINNSTLVKDSLRAADRAQSVVVVSDAVYRSVVRHRHRNLRPEVYREQHDDGRTFWVRVPGYAEPPVPAAHTSPRPPAAADGPVAGKSITISHNGHGNVFATDTIHHVDARTGFREQP</sequence>
<proteinExistence type="predicted"/>